<evidence type="ECO:0000313" key="2">
    <source>
        <dbReference type="Proteomes" id="UP000548423"/>
    </source>
</evidence>
<protein>
    <recommendedName>
        <fullName evidence="3">LysM domain-containing protein</fullName>
    </recommendedName>
</protein>
<dbReference type="Gene3D" id="3.10.350.10">
    <property type="entry name" value="LysM domain"/>
    <property type="match status" value="1"/>
</dbReference>
<dbReference type="InterPro" id="IPR036779">
    <property type="entry name" value="LysM_dom_sf"/>
</dbReference>
<evidence type="ECO:0000313" key="1">
    <source>
        <dbReference type="EMBL" id="NYE05051.1"/>
    </source>
</evidence>
<comment type="caution">
    <text evidence="1">The sequence shown here is derived from an EMBL/GenBank/DDBJ whole genome shotgun (WGS) entry which is preliminary data.</text>
</comment>
<name>A0A852TA27_9BACI</name>
<dbReference type="AlphaFoldDB" id="A0A852TA27"/>
<reference evidence="2" key="1">
    <citation type="submission" date="2020-07" db="EMBL/GenBank/DDBJ databases">
        <authorList>
            <person name="Partida-Martinez L."/>
            <person name="Huntemann M."/>
            <person name="Clum A."/>
            <person name="Wang J."/>
            <person name="Palaniappan K."/>
            <person name="Ritter S."/>
            <person name="Chen I.-M."/>
            <person name="Stamatis D."/>
            <person name="Reddy T."/>
            <person name="O'Malley R."/>
            <person name="Daum C."/>
            <person name="Shapiro N."/>
            <person name="Ivanova N."/>
            <person name="Kyrpides N."/>
            <person name="Woyke T."/>
        </authorList>
    </citation>
    <scope>NUCLEOTIDE SEQUENCE [LARGE SCALE GENOMIC DNA]</scope>
    <source>
        <strain evidence="2">AT2.8</strain>
    </source>
</reference>
<dbReference type="Proteomes" id="UP000548423">
    <property type="component" value="Unassembled WGS sequence"/>
</dbReference>
<organism evidence="1 2">
    <name type="scientific">Neobacillus niacini</name>
    <dbReference type="NCBI Taxonomy" id="86668"/>
    <lineage>
        <taxon>Bacteria</taxon>
        <taxon>Bacillati</taxon>
        <taxon>Bacillota</taxon>
        <taxon>Bacilli</taxon>
        <taxon>Bacillales</taxon>
        <taxon>Bacillaceae</taxon>
        <taxon>Neobacillus</taxon>
    </lineage>
</organism>
<proteinExistence type="predicted"/>
<accession>A0A852TA27</accession>
<evidence type="ECO:0008006" key="3">
    <source>
        <dbReference type="Google" id="ProtNLM"/>
    </source>
</evidence>
<sequence>MKRICLFLFGLLTIYVIYIDLTAGTLPKEETQKTEPTVATMTNINNSMDSFEAEVEPGETLISIVENHIKKPLPVSIDELIEDFQSLNPGLSPEKIQIGSTYEFPDYSK</sequence>
<reference evidence="2" key="2">
    <citation type="submission" date="2020-08" db="EMBL/GenBank/DDBJ databases">
        <title>The Agave Microbiome: Exploring the role of microbial communities in plant adaptations to desert environments.</title>
        <authorList>
            <person name="Partida-Martinez L.P."/>
        </authorList>
    </citation>
    <scope>NUCLEOTIDE SEQUENCE [LARGE SCALE GENOMIC DNA]</scope>
    <source>
        <strain evidence="2">AT2.8</strain>
    </source>
</reference>
<gene>
    <name evidence="1" type="ORF">F4694_001800</name>
</gene>
<dbReference type="EMBL" id="JACCBX010000003">
    <property type="protein sequence ID" value="NYE05051.1"/>
    <property type="molecule type" value="Genomic_DNA"/>
</dbReference>